<comment type="caution">
    <text evidence="1">The sequence shown here is derived from an EMBL/GenBank/DDBJ whole genome shotgun (WGS) entry which is preliminary data.</text>
</comment>
<sequence length="69" mass="8551">MRAVRYRDDDKAESTKATATKTSDSLKDTLKAFNYNWIYRKSYIRIYRKSYIRIYRKSYIRIYRKSYIS</sequence>
<accession>A0A4U0V220</accession>
<reference evidence="1 2" key="1">
    <citation type="submission" date="2017-03" db="EMBL/GenBank/DDBJ databases">
        <title>Genomes of endolithic fungi from Antarctica.</title>
        <authorList>
            <person name="Coleine C."/>
            <person name="Masonjones S."/>
            <person name="Stajich J.E."/>
        </authorList>
    </citation>
    <scope>NUCLEOTIDE SEQUENCE [LARGE SCALE GENOMIC DNA]</scope>
    <source>
        <strain evidence="1 2">CCFEE 5311</strain>
    </source>
</reference>
<dbReference type="AlphaFoldDB" id="A0A4U0V220"/>
<evidence type="ECO:0000313" key="2">
    <source>
        <dbReference type="Proteomes" id="UP000310066"/>
    </source>
</evidence>
<gene>
    <name evidence="1" type="ORF">B0A54_06553</name>
</gene>
<evidence type="ECO:0000313" key="1">
    <source>
        <dbReference type="EMBL" id="TKA41665.1"/>
    </source>
</evidence>
<protein>
    <submittedName>
        <fullName evidence="1">Uncharacterized protein</fullName>
    </submittedName>
</protein>
<dbReference type="Proteomes" id="UP000310066">
    <property type="component" value="Unassembled WGS sequence"/>
</dbReference>
<proteinExistence type="predicted"/>
<dbReference type="EMBL" id="NAJP01000027">
    <property type="protein sequence ID" value="TKA41665.1"/>
    <property type="molecule type" value="Genomic_DNA"/>
</dbReference>
<name>A0A4U0V220_9PEZI</name>
<organism evidence="1 2">
    <name type="scientific">Friedmanniomyces endolithicus</name>
    <dbReference type="NCBI Taxonomy" id="329885"/>
    <lineage>
        <taxon>Eukaryota</taxon>
        <taxon>Fungi</taxon>
        <taxon>Dikarya</taxon>
        <taxon>Ascomycota</taxon>
        <taxon>Pezizomycotina</taxon>
        <taxon>Dothideomycetes</taxon>
        <taxon>Dothideomycetidae</taxon>
        <taxon>Mycosphaerellales</taxon>
        <taxon>Teratosphaeriaceae</taxon>
        <taxon>Friedmanniomyces</taxon>
    </lineage>
</organism>